<dbReference type="AlphaFoldDB" id="A0A0S4XQ30"/>
<organism evidence="3">
    <name type="scientific">Sulfurovum sp. enrichment culture clone C5</name>
    <dbReference type="NCBI Taxonomy" id="497650"/>
    <lineage>
        <taxon>Bacteria</taxon>
        <taxon>Pseudomonadati</taxon>
        <taxon>Campylobacterota</taxon>
        <taxon>Epsilonproteobacteria</taxon>
        <taxon>Campylobacterales</taxon>
        <taxon>Sulfurovaceae</taxon>
        <taxon>Sulfurovum</taxon>
        <taxon>environmental samples</taxon>
    </lineage>
</organism>
<dbReference type="GO" id="GO:0016491">
    <property type="term" value="F:oxidoreductase activity"/>
    <property type="evidence" value="ECO:0007669"/>
    <property type="project" value="UniProtKB-KW"/>
</dbReference>
<name>A0A0S4XQ30_9BACT</name>
<sequence length="367" mass="41148">MIYDTIVIGAGIAGCSVAHFLKQKNQKVLLVDKEGIASGGSGAAGAFLSPKIGVSSPLKDLTDDAFNFTIDFYEKNFPKHYHKTGVIRVPKDELDASKTSKYSKFHNAKYEELTSSQISKYGFDVKYNSTLFFDGGTCDAKEMCAELVKDIDFLCFDVKDITRKDDVWMVGEKKAKNIVLSTGFENNLFDMRYMGIKGTWGNRGDFSSQLKLDVSLHEKLSISVNMGGVIKLGATHELEVADIKPCDDSKAYELLEKASNMIDTSDFKLIKTYCGMRSGSRDFSPVVGKVIDAHRMFEYPSILDGRKYPTIYHENLYILNGLGARGFVLAPYLANELAKLIVDEKPIDKRADSDRLFWNWVRKIRYG</sequence>
<evidence type="ECO:0000313" key="3">
    <source>
        <dbReference type="EMBL" id="CUV66037.1"/>
    </source>
</evidence>
<keyword evidence="1" id="KW-0560">Oxidoreductase</keyword>
<dbReference type="EMBL" id="FAXN01000059">
    <property type="protein sequence ID" value="CUV66037.1"/>
    <property type="molecule type" value="Genomic_DNA"/>
</dbReference>
<feature type="domain" description="FAD dependent oxidoreductase" evidence="2">
    <location>
        <begin position="4"/>
        <end position="340"/>
    </location>
</feature>
<evidence type="ECO:0000256" key="1">
    <source>
        <dbReference type="ARBA" id="ARBA00023002"/>
    </source>
</evidence>
<dbReference type="PANTHER" id="PTHR13847">
    <property type="entry name" value="SARCOSINE DEHYDROGENASE-RELATED"/>
    <property type="match status" value="1"/>
</dbReference>
<protein>
    <submittedName>
        <fullName evidence="3">FAD dependent oxidoreductase</fullName>
    </submittedName>
</protein>
<dbReference type="GO" id="GO:0005737">
    <property type="term" value="C:cytoplasm"/>
    <property type="evidence" value="ECO:0007669"/>
    <property type="project" value="TreeGrafter"/>
</dbReference>
<accession>A0A0S4XQ30</accession>
<dbReference type="SUPFAM" id="SSF51905">
    <property type="entry name" value="FAD/NAD(P)-binding domain"/>
    <property type="match status" value="1"/>
</dbReference>
<gene>
    <name evidence="3" type="ORF">BN3087_570009</name>
</gene>
<dbReference type="InterPro" id="IPR036188">
    <property type="entry name" value="FAD/NAD-bd_sf"/>
</dbReference>
<proteinExistence type="predicted"/>
<dbReference type="Gene3D" id="3.50.50.60">
    <property type="entry name" value="FAD/NAD(P)-binding domain"/>
    <property type="match status" value="1"/>
</dbReference>
<dbReference type="Gene3D" id="3.30.9.10">
    <property type="entry name" value="D-Amino Acid Oxidase, subunit A, domain 2"/>
    <property type="match status" value="1"/>
</dbReference>
<reference evidence="3" key="1">
    <citation type="submission" date="2015-11" db="EMBL/GenBank/DDBJ databases">
        <authorList>
            <person name="Zhang Y."/>
            <person name="Guo Z."/>
        </authorList>
    </citation>
    <scope>NUCLEOTIDE SEQUENCE</scope>
    <source>
        <strain evidence="3">BN30871</strain>
    </source>
</reference>
<dbReference type="Pfam" id="PF01266">
    <property type="entry name" value="DAO"/>
    <property type="match status" value="1"/>
</dbReference>
<dbReference type="PANTHER" id="PTHR13847:SF289">
    <property type="entry name" value="GLYCINE OXIDASE"/>
    <property type="match status" value="1"/>
</dbReference>
<evidence type="ECO:0000259" key="2">
    <source>
        <dbReference type="Pfam" id="PF01266"/>
    </source>
</evidence>
<dbReference type="InterPro" id="IPR006076">
    <property type="entry name" value="FAD-dep_OxRdtase"/>
</dbReference>